<name>A0A811YIN5_NYCPR</name>
<feature type="compositionally biased region" description="Basic and acidic residues" evidence="1">
    <location>
        <begin position="169"/>
        <end position="179"/>
    </location>
</feature>
<organism evidence="2 3">
    <name type="scientific">Nyctereutes procyonoides</name>
    <name type="common">Raccoon dog</name>
    <name type="synonym">Canis procyonoides</name>
    <dbReference type="NCBI Taxonomy" id="34880"/>
    <lineage>
        <taxon>Eukaryota</taxon>
        <taxon>Metazoa</taxon>
        <taxon>Chordata</taxon>
        <taxon>Craniata</taxon>
        <taxon>Vertebrata</taxon>
        <taxon>Euteleostomi</taxon>
        <taxon>Mammalia</taxon>
        <taxon>Eutheria</taxon>
        <taxon>Laurasiatheria</taxon>
        <taxon>Carnivora</taxon>
        <taxon>Caniformia</taxon>
        <taxon>Canidae</taxon>
        <taxon>Nyctereutes</taxon>
    </lineage>
</organism>
<feature type="region of interest" description="Disordered" evidence="1">
    <location>
        <begin position="1"/>
        <end position="221"/>
    </location>
</feature>
<proteinExistence type="predicted"/>
<comment type="caution">
    <text evidence="2">The sequence shown here is derived from an EMBL/GenBank/DDBJ whole genome shotgun (WGS) entry which is preliminary data.</text>
</comment>
<keyword evidence="3" id="KW-1185">Reference proteome</keyword>
<feature type="region of interest" description="Disordered" evidence="1">
    <location>
        <begin position="254"/>
        <end position="378"/>
    </location>
</feature>
<feature type="compositionally biased region" description="Low complexity" evidence="1">
    <location>
        <begin position="20"/>
        <end position="31"/>
    </location>
</feature>
<feature type="region of interest" description="Disordered" evidence="1">
    <location>
        <begin position="429"/>
        <end position="523"/>
    </location>
</feature>
<feature type="region of interest" description="Disordered" evidence="1">
    <location>
        <begin position="226"/>
        <end position="245"/>
    </location>
</feature>
<protein>
    <submittedName>
        <fullName evidence="2">(raccoon dog) hypothetical protein</fullName>
    </submittedName>
</protein>
<evidence type="ECO:0000256" key="1">
    <source>
        <dbReference type="SAM" id="MobiDB-lite"/>
    </source>
</evidence>
<sequence length="523" mass="53159">MTWDRENSSRGGASAPRTFPAGSRPASPGPAMYQIPSPSQEVCPSRPGTDWSGRGGSGGGVGPPGSAPEPARGWNRRAAARAGRGGGEEPSWVKPFREKRRPFPGADPGSGERAPPAGPAPGGGGWGRRDARRPGRAGCVALGPGAAGRALRILPGGAAGRPARRPRRAPPEPRPREPGRAGAGAPGSPPTPPPPAGRRRLDLPCGPGTPRPRPAECPSWANFLTPSARRCGRAGPRGRGVGVGQRLRWKSAGAFGTEVTGRRGPFGSCQGGRLSQNRSVLPQTLLSARFPPSPADFLIRPPRPAGRGRGGGREPRGGAWGPGPGARRGGEDSPGSPPPPAPGRRAPQCPQPPARAAAAHLTPPHLGPPHAGGGWELGPAAPGPRLRSCIVPVWARSGVVTCLPHFSVLGAGGGGGSLHPVLGPHPGQDCTPPPKSPQGAQSFTTTPCPPGPGWRLPGGGGWVRSLPQSVAPPSRCGEKGSREVPGPGRWWSPAALPAGQWGGPTTPGSLHPFLGLRGPQSNC</sequence>
<gene>
    <name evidence="2" type="ORF">NYPRO_LOCUS9992</name>
</gene>
<feature type="compositionally biased region" description="Low complexity" evidence="1">
    <location>
        <begin position="343"/>
        <end position="364"/>
    </location>
</feature>
<dbReference type="Proteomes" id="UP000645828">
    <property type="component" value="Unassembled WGS sequence"/>
</dbReference>
<feature type="compositionally biased region" description="Low complexity" evidence="1">
    <location>
        <begin position="136"/>
        <end position="156"/>
    </location>
</feature>
<feature type="compositionally biased region" description="Gly residues" evidence="1">
    <location>
        <begin position="318"/>
        <end position="327"/>
    </location>
</feature>
<dbReference type="AlphaFoldDB" id="A0A811YIN5"/>
<feature type="compositionally biased region" description="Gly residues" evidence="1">
    <location>
        <begin position="53"/>
        <end position="63"/>
    </location>
</feature>
<reference evidence="2" key="1">
    <citation type="submission" date="2020-12" db="EMBL/GenBank/DDBJ databases">
        <authorList>
            <consortium name="Molecular Ecology Group"/>
        </authorList>
    </citation>
    <scope>NUCLEOTIDE SEQUENCE</scope>
    <source>
        <strain evidence="2">TBG_1078</strain>
    </source>
</reference>
<feature type="compositionally biased region" description="Polar residues" evidence="1">
    <location>
        <begin position="273"/>
        <end position="286"/>
    </location>
</feature>
<accession>A0A811YIN5</accession>
<evidence type="ECO:0000313" key="3">
    <source>
        <dbReference type="Proteomes" id="UP000645828"/>
    </source>
</evidence>
<feature type="compositionally biased region" description="Pro residues" evidence="1">
    <location>
        <begin position="187"/>
        <end position="196"/>
    </location>
</feature>
<dbReference type="EMBL" id="CAJHUB010000678">
    <property type="protein sequence ID" value="CAD7677196.1"/>
    <property type="molecule type" value="Genomic_DNA"/>
</dbReference>
<evidence type="ECO:0000313" key="2">
    <source>
        <dbReference type="EMBL" id="CAD7677196.1"/>
    </source>
</evidence>